<reference evidence="9 10" key="1">
    <citation type="journal article" date="2011" name="Proc. Natl. Acad. Sci. U.S.A.">
        <title>Genome and transcriptome analyses of the mountain pine beetle-fungal symbiont Grosmannia clavigera, a lodgepole pine pathogen.</title>
        <authorList>
            <person name="DiGuistini S."/>
            <person name="Wang Y."/>
            <person name="Liao N.Y."/>
            <person name="Taylor G."/>
            <person name="Tanguay P."/>
            <person name="Feau N."/>
            <person name="Henrissat B."/>
            <person name="Chan S.K."/>
            <person name="Hesse-Orce U."/>
            <person name="Alamouti S.M."/>
            <person name="Tsui C.K.M."/>
            <person name="Docking R.T."/>
            <person name="Levasseur A."/>
            <person name="Haridas S."/>
            <person name="Robertson G."/>
            <person name="Birol I."/>
            <person name="Holt R.A."/>
            <person name="Marra M.A."/>
            <person name="Hamelin R.C."/>
            <person name="Hirst M."/>
            <person name="Jones S.J.M."/>
            <person name="Bohlmann J."/>
            <person name="Breuil C."/>
        </authorList>
    </citation>
    <scope>NUCLEOTIDE SEQUENCE [LARGE SCALE GENOMIC DNA]</scope>
    <source>
        <strain evidence="10">kw1407 / UAMH 11150</strain>
    </source>
</reference>
<dbReference type="InterPro" id="IPR016035">
    <property type="entry name" value="Acyl_Trfase/lysoPLipase"/>
</dbReference>
<accession>F0XU80</accession>
<evidence type="ECO:0000256" key="7">
    <source>
        <dbReference type="PROSITE-ProRule" id="PRU01240"/>
    </source>
</evidence>
<evidence type="ECO:0000256" key="6">
    <source>
        <dbReference type="PROSITE-ProRule" id="PRU01161"/>
    </source>
</evidence>
<keyword evidence="4" id="KW-0442">Lipid degradation</keyword>
<dbReference type="OrthoDB" id="206201at2759"/>
<gene>
    <name evidence="9" type="ORF">CMQ_4853</name>
</gene>
<feature type="domain" description="PNPLA" evidence="8">
    <location>
        <begin position="28"/>
        <end position="233"/>
    </location>
</feature>
<evidence type="ECO:0000256" key="4">
    <source>
        <dbReference type="ARBA" id="ARBA00022963"/>
    </source>
</evidence>
<evidence type="ECO:0000313" key="10">
    <source>
        <dbReference type="Proteomes" id="UP000007796"/>
    </source>
</evidence>
<dbReference type="PRINTS" id="PR00723">
    <property type="entry name" value="SUBTILISIN"/>
</dbReference>
<dbReference type="eggNOG" id="KOG4231">
    <property type="taxonomic scope" value="Eukaryota"/>
</dbReference>
<dbReference type="InterPro" id="IPR015500">
    <property type="entry name" value="Peptidase_S8_subtilisin-rel"/>
</dbReference>
<keyword evidence="1 7" id="KW-0645">Protease</keyword>
<dbReference type="Proteomes" id="UP000007796">
    <property type="component" value="Unassembled WGS sequence"/>
</dbReference>
<feature type="active site" description="Charge relay system" evidence="7">
    <location>
        <position position="443"/>
    </location>
</feature>
<dbReference type="InterPro" id="IPR036852">
    <property type="entry name" value="Peptidase_S8/S53_dom_sf"/>
</dbReference>
<feature type="active site" description="Charge relay system" evidence="7">
    <location>
        <position position="594"/>
    </location>
</feature>
<dbReference type="AlphaFoldDB" id="F0XU80"/>
<dbReference type="STRING" id="655863.F0XU80"/>
<organism evidence="10">
    <name type="scientific">Grosmannia clavigera (strain kw1407 / UAMH 11150)</name>
    <name type="common">Blue stain fungus</name>
    <name type="synonym">Graphiocladiella clavigera</name>
    <dbReference type="NCBI Taxonomy" id="655863"/>
    <lineage>
        <taxon>Eukaryota</taxon>
        <taxon>Fungi</taxon>
        <taxon>Dikarya</taxon>
        <taxon>Ascomycota</taxon>
        <taxon>Pezizomycotina</taxon>
        <taxon>Sordariomycetes</taxon>
        <taxon>Sordariomycetidae</taxon>
        <taxon>Ophiostomatales</taxon>
        <taxon>Ophiostomataceae</taxon>
        <taxon>Leptographium</taxon>
    </lineage>
</organism>
<dbReference type="GO" id="GO:0016042">
    <property type="term" value="P:lipid catabolic process"/>
    <property type="evidence" value="ECO:0007669"/>
    <property type="project" value="UniProtKB-KW"/>
</dbReference>
<keyword evidence="3 7" id="KW-0720">Serine protease</keyword>
<dbReference type="PANTHER" id="PTHR24185">
    <property type="entry name" value="CALCIUM-INDEPENDENT PHOSPHOLIPASE A2-GAMMA"/>
    <property type="match status" value="1"/>
</dbReference>
<evidence type="ECO:0000256" key="2">
    <source>
        <dbReference type="ARBA" id="ARBA00022801"/>
    </source>
</evidence>
<dbReference type="EMBL" id="GL630006">
    <property type="protein sequence ID" value="EFW99001.1"/>
    <property type="molecule type" value="Genomic_DNA"/>
</dbReference>
<name>F0XU80_GROCL</name>
<protein>
    <submittedName>
        <fullName evidence="9">Lipid acyl hydrolase</fullName>
    </submittedName>
</protein>
<dbReference type="GO" id="GO:0006508">
    <property type="term" value="P:proteolysis"/>
    <property type="evidence" value="ECO:0007669"/>
    <property type="project" value="UniProtKB-KW"/>
</dbReference>
<dbReference type="GeneID" id="25978110"/>
<dbReference type="Gene3D" id="3.40.1090.10">
    <property type="entry name" value="Cytosolic phospholipase A2 catalytic domain"/>
    <property type="match status" value="1"/>
</dbReference>
<evidence type="ECO:0000256" key="5">
    <source>
        <dbReference type="ARBA" id="ARBA00023098"/>
    </source>
</evidence>
<keyword evidence="5" id="KW-0443">Lipid metabolism</keyword>
<dbReference type="InParanoid" id="F0XU80"/>
<dbReference type="GO" id="GO:0004252">
    <property type="term" value="F:serine-type endopeptidase activity"/>
    <property type="evidence" value="ECO:0007669"/>
    <property type="project" value="UniProtKB-UniRule"/>
</dbReference>
<dbReference type="eggNOG" id="KOG4266">
    <property type="taxonomic scope" value="Eukaryota"/>
</dbReference>
<keyword evidence="2 7" id="KW-0378">Hydrolase</keyword>
<sequence length="677" mass="74452">MSAKTWNNPRAESLDGIPHPPVGKAGVLCFDDNGFYSFSSLLVLEHIMKRIGNGTETRPCEHFDLICGTGLGGLIALFLGRLGMTIGECLDWFRKNLPSLLPSGQASMFLGWGKRLRTNNRALERAVKAAVRARGLPEDEPLLDPGFSSDSSRRPASCRVFVLAMHPGNIHVPIRLRSYTSKMDPVAADCCLWEAAVAAEASPTYYTPVMMGHPPVPYMAASLGFCNPSKEALDEAARIWALRGGRCLVSLGTGKLPPRLDLDGIPTSSRPFQFTRSMLLIHTMSAIATDTQRVHIELSRDAKFLGLRYFRFEASEGISYKSSYDKSEVLQERVRAAVIRYVQQEEVSKALSFCAEHLHGVLGGSALPPELITQLFPAVNEDELQQRRRNNDRRVKIAILDSGLDAQHKDIIRLSQDDDGKSKIRDVKDWTTSSVGTSDSIGHGTYCAALLLEVAPNADLYVAKVFDSSTADEETPTRVSEAITYAVETWKVDIIAMAFGFQKRHEDILQAVRLAYDRGVIMLAAASNDGALEERPAFPARLDQVICVNSADGLGSSSAFNPQPSIAEDNFTILGEKVESAKVGSHRVRKSGTSVATMIAAGVAALVLELSFQRPASMRESDIRSYSGMRAVFAAMSRDTSTFSTDGRYFIRPWKLLDTEKDLDYILMDIAYILNRL</sequence>
<comment type="similarity">
    <text evidence="7">Belongs to the peptidase S8 family.</text>
</comment>
<dbReference type="GO" id="GO:0047499">
    <property type="term" value="F:calcium-independent phospholipase A2 activity"/>
    <property type="evidence" value="ECO:0007669"/>
    <property type="project" value="TreeGrafter"/>
</dbReference>
<evidence type="ECO:0000313" key="9">
    <source>
        <dbReference type="EMBL" id="EFW99001.1"/>
    </source>
</evidence>
<dbReference type="InterPro" id="IPR000209">
    <property type="entry name" value="Peptidase_S8/S53_dom"/>
</dbReference>
<dbReference type="PANTHER" id="PTHR24185:SF1">
    <property type="entry name" value="CALCIUM-INDEPENDENT PHOSPHOLIPASE A2-GAMMA"/>
    <property type="match status" value="1"/>
</dbReference>
<feature type="active site" description="Charge relay system" evidence="7">
    <location>
        <position position="401"/>
    </location>
</feature>
<dbReference type="PROSITE" id="PS51635">
    <property type="entry name" value="PNPLA"/>
    <property type="match status" value="1"/>
</dbReference>
<proteinExistence type="inferred from homology"/>
<dbReference type="Pfam" id="PF00082">
    <property type="entry name" value="Peptidase_S8"/>
    <property type="match status" value="1"/>
</dbReference>
<dbReference type="SUPFAM" id="SSF52151">
    <property type="entry name" value="FabD/lysophospholipase-like"/>
    <property type="match status" value="1"/>
</dbReference>
<dbReference type="GO" id="GO:0046486">
    <property type="term" value="P:glycerolipid metabolic process"/>
    <property type="evidence" value="ECO:0007669"/>
    <property type="project" value="UniProtKB-ARBA"/>
</dbReference>
<dbReference type="RefSeq" id="XP_014168484.1">
    <property type="nucleotide sequence ID" value="XM_014313009.1"/>
</dbReference>
<dbReference type="GO" id="GO:0019369">
    <property type="term" value="P:arachidonate metabolic process"/>
    <property type="evidence" value="ECO:0007669"/>
    <property type="project" value="TreeGrafter"/>
</dbReference>
<evidence type="ECO:0000256" key="3">
    <source>
        <dbReference type="ARBA" id="ARBA00022825"/>
    </source>
</evidence>
<dbReference type="HOGENOM" id="CLU_405989_0_0_1"/>
<dbReference type="PROSITE" id="PS51892">
    <property type="entry name" value="SUBTILASE"/>
    <property type="match status" value="1"/>
</dbReference>
<dbReference type="SUPFAM" id="SSF52743">
    <property type="entry name" value="Subtilisin-like"/>
    <property type="match status" value="1"/>
</dbReference>
<dbReference type="Gene3D" id="3.40.50.200">
    <property type="entry name" value="Peptidase S8/S53 domain"/>
    <property type="match status" value="1"/>
</dbReference>
<comment type="caution">
    <text evidence="6">Lacks conserved residue(s) required for the propagation of feature annotation.</text>
</comment>
<dbReference type="InterPro" id="IPR002641">
    <property type="entry name" value="PNPLA_dom"/>
</dbReference>
<keyword evidence="10" id="KW-1185">Reference proteome</keyword>
<dbReference type="GO" id="GO:0016020">
    <property type="term" value="C:membrane"/>
    <property type="evidence" value="ECO:0007669"/>
    <property type="project" value="TreeGrafter"/>
</dbReference>
<evidence type="ECO:0000256" key="1">
    <source>
        <dbReference type="ARBA" id="ARBA00022670"/>
    </source>
</evidence>
<evidence type="ECO:0000259" key="8">
    <source>
        <dbReference type="PROSITE" id="PS51635"/>
    </source>
</evidence>